<dbReference type="Proteomes" id="UP000617734">
    <property type="component" value="Unassembled WGS sequence"/>
</dbReference>
<protein>
    <submittedName>
        <fullName evidence="1">Uncharacterized protein</fullName>
    </submittedName>
</protein>
<dbReference type="EMBL" id="BNBO01000042">
    <property type="protein sequence ID" value="GHH79550.1"/>
    <property type="molecule type" value="Genomic_DNA"/>
</dbReference>
<reference evidence="1" key="2">
    <citation type="submission" date="2020-09" db="EMBL/GenBank/DDBJ databases">
        <authorList>
            <person name="Sun Q."/>
            <person name="Ohkuma M."/>
        </authorList>
    </citation>
    <scope>NUCLEOTIDE SEQUENCE</scope>
    <source>
        <strain evidence="1">JCM 4646</strain>
    </source>
</reference>
<name>A0A919G7Q1_9ACTN</name>
<reference evidence="1" key="1">
    <citation type="journal article" date="2014" name="Int. J. Syst. Evol. Microbiol.">
        <title>Complete genome sequence of Corynebacterium casei LMG S-19264T (=DSM 44701T), isolated from a smear-ripened cheese.</title>
        <authorList>
            <consortium name="US DOE Joint Genome Institute (JGI-PGF)"/>
            <person name="Walter F."/>
            <person name="Albersmeier A."/>
            <person name="Kalinowski J."/>
            <person name="Ruckert C."/>
        </authorList>
    </citation>
    <scope>NUCLEOTIDE SEQUENCE</scope>
    <source>
        <strain evidence="1">JCM 4646</strain>
    </source>
</reference>
<gene>
    <name evidence="1" type="ORF">GCM10018781_57800</name>
</gene>
<sequence>MPNRPAAATTASVARRYLTFLDPLFGRSLPVRPALGMRVPLHLEGPAVGGAGLAAMLLVTCAA</sequence>
<comment type="caution">
    <text evidence="1">The sequence shown here is derived from an EMBL/GenBank/DDBJ whole genome shotgun (WGS) entry which is preliminary data.</text>
</comment>
<accession>A0A919G7Q1</accession>
<dbReference type="AlphaFoldDB" id="A0A919G7Q1"/>
<keyword evidence="2" id="KW-1185">Reference proteome</keyword>
<evidence type="ECO:0000313" key="2">
    <source>
        <dbReference type="Proteomes" id="UP000617734"/>
    </source>
</evidence>
<evidence type="ECO:0000313" key="1">
    <source>
        <dbReference type="EMBL" id="GHH79550.1"/>
    </source>
</evidence>
<organism evidence="1 2">
    <name type="scientific">Kitasatospora indigofera</name>
    <dbReference type="NCBI Taxonomy" id="67307"/>
    <lineage>
        <taxon>Bacteria</taxon>
        <taxon>Bacillati</taxon>
        <taxon>Actinomycetota</taxon>
        <taxon>Actinomycetes</taxon>
        <taxon>Kitasatosporales</taxon>
        <taxon>Streptomycetaceae</taxon>
        <taxon>Kitasatospora</taxon>
    </lineage>
</organism>
<proteinExistence type="predicted"/>